<dbReference type="Pfam" id="PF02518">
    <property type="entry name" value="HATPase_c"/>
    <property type="match status" value="1"/>
</dbReference>
<evidence type="ECO:0000256" key="7">
    <source>
        <dbReference type="SAM" id="Coils"/>
    </source>
</evidence>
<evidence type="ECO:0000313" key="10">
    <source>
        <dbReference type="EMBL" id="KKB48669.1"/>
    </source>
</evidence>
<dbReference type="PANTHER" id="PTHR43047">
    <property type="entry name" value="TWO-COMPONENT HISTIDINE PROTEIN KINASE"/>
    <property type="match status" value="1"/>
</dbReference>
<dbReference type="Gene3D" id="3.30.450.20">
    <property type="entry name" value="PAS domain"/>
    <property type="match status" value="1"/>
</dbReference>
<dbReference type="InterPro" id="IPR003594">
    <property type="entry name" value="HATPase_dom"/>
</dbReference>
<dbReference type="EC" id="2.7.13.3" evidence="2"/>
<dbReference type="InterPro" id="IPR036097">
    <property type="entry name" value="HisK_dim/P_sf"/>
</dbReference>
<dbReference type="SMART" id="SM00387">
    <property type="entry name" value="HATPase_c"/>
    <property type="match status" value="1"/>
</dbReference>
<sequence length="794" mass="89863">MERNIIQSGTNIEYSLLMSLMGVSVSKHLLDEHFTLLWANDFYYDLIGYPKEEYENLFHNQPDLYFKGHEEAWNILGQKVYEAIANNSNGYEAIMKMPVKGGERWTKLTATFTDQIQDGIPISYTVMTDIEDIMQAKQEQTIAYENLPGFISKNKIGRDGSFTLLDANDKYMEFAGVSKGEYPFFSPFSRLNEKSREVLKEHVALMQKGKPVHFVIQSKDKNDNDSWLQLNGECIGWEGDEPIYLIVFIDITDITEQRELQKKLQEQSEQLKEALDSAEKANQAKSDFLARMSHDIRTPMNAIIGMTAIAKAHVDERERLLDCMEKINGASKLLLSLINEVLDMSKIESGRLILSEDEFNIGELLQDLVVMMQSEIKNKQQTLDIHVKGLKHENVTGDIQRIKQVLMNILSNAVKYTQENGQITIDINEKVTWDGFGDYEFVFEDNGRGMKPEFLDKIFLPFERASDNGIKNIQGTGLGMAISHKIVKMMGGDIKVESEYGKGSRFTINMPLRHCEQVPDEKIRIDGLEVLVVDDDKIACQSTCSCLQEIGIKSDWVCSGNEAITYVRKRYAEANNYFAVIIDLKMPEMNGIETTRQIRNIVGTDVPIIILSAYDIEEYEAEAKAAKANGFITKPLYKSKLFQILKRFFFEGEQPEPVSQFKLSDADYSGKRILLVEDNELNREIAVEIIGSTGVSIDTAVNGLDAVNIVSQSAEGFYQMILMDIQMPVMDGYEATRQIRSLKRADIPNIPIVAMTANAFSEDVTNAIKAGMNYHLAKPIDLAALMGVLNKYLQ</sequence>
<accession>A0A0F5ISX9</accession>
<dbReference type="PROSITE" id="PS50109">
    <property type="entry name" value="HIS_KIN"/>
    <property type="match status" value="1"/>
</dbReference>
<dbReference type="PANTHER" id="PTHR43047:SF72">
    <property type="entry name" value="OSMOSENSING HISTIDINE PROTEIN KINASE SLN1"/>
    <property type="match status" value="1"/>
</dbReference>
<keyword evidence="4" id="KW-0808">Transferase</keyword>
<gene>
    <name evidence="10" type="ORF">HMPREF1535_03897</name>
</gene>
<dbReference type="Gene3D" id="1.10.287.130">
    <property type="match status" value="1"/>
</dbReference>
<feature type="modified residue" description="4-aspartylphosphate" evidence="6">
    <location>
        <position position="724"/>
    </location>
</feature>
<dbReference type="RefSeq" id="WP_046147146.1">
    <property type="nucleotide sequence ID" value="NZ_KQ033913.1"/>
</dbReference>
<protein>
    <recommendedName>
        <fullName evidence="2">histidine kinase</fullName>
        <ecNumber evidence="2">2.7.13.3</ecNumber>
    </recommendedName>
</protein>
<keyword evidence="7" id="KW-0175">Coiled coil</keyword>
<dbReference type="AlphaFoldDB" id="A0A0F5ISX9"/>
<evidence type="ECO:0000313" key="11">
    <source>
        <dbReference type="Proteomes" id="UP000033047"/>
    </source>
</evidence>
<dbReference type="SUPFAM" id="SSF52172">
    <property type="entry name" value="CheY-like"/>
    <property type="match status" value="2"/>
</dbReference>
<dbReference type="SUPFAM" id="SSF55785">
    <property type="entry name" value="PYP-like sensor domain (PAS domain)"/>
    <property type="match status" value="2"/>
</dbReference>
<dbReference type="InterPro" id="IPR011006">
    <property type="entry name" value="CheY-like_superfamily"/>
</dbReference>
<feature type="domain" description="Response regulatory" evidence="9">
    <location>
        <begin position="672"/>
        <end position="793"/>
    </location>
</feature>
<dbReference type="SMART" id="SM00388">
    <property type="entry name" value="HisKA"/>
    <property type="match status" value="1"/>
</dbReference>
<dbReference type="InterPro" id="IPR004358">
    <property type="entry name" value="Sig_transdc_His_kin-like_C"/>
</dbReference>
<dbReference type="InterPro" id="IPR035965">
    <property type="entry name" value="PAS-like_dom_sf"/>
</dbReference>
<dbReference type="CDD" id="cd00082">
    <property type="entry name" value="HisKA"/>
    <property type="match status" value="1"/>
</dbReference>
<keyword evidence="3 6" id="KW-0597">Phosphoprotein</keyword>
<dbReference type="Proteomes" id="UP000033047">
    <property type="component" value="Unassembled WGS sequence"/>
</dbReference>
<evidence type="ECO:0000256" key="2">
    <source>
        <dbReference type="ARBA" id="ARBA00012438"/>
    </source>
</evidence>
<dbReference type="PRINTS" id="PR00344">
    <property type="entry name" value="BCTRLSENSOR"/>
</dbReference>
<feature type="domain" description="Histidine kinase" evidence="8">
    <location>
        <begin position="291"/>
        <end position="514"/>
    </location>
</feature>
<dbReference type="PATRIC" id="fig|927665.4.peg.4004"/>
<dbReference type="FunFam" id="3.30.565.10:FF:000006">
    <property type="entry name" value="Sensor histidine kinase WalK"/>
    <property type="match status" value="1"/>
</dbReference>
<reference evidence="10 11" key="1">
    <citation type="submission" date="2013-04" db="EMBL/GenBank/DDBJ databases">
        <title>The Genome Sequence of Parabacteroides goldsteinii DSM 19448.</title>
        <authorList>
            <consortium name="The Broad Institute Genomics Platform"/>
            <person name="Earl A."/>
            <person name="Ward D."/>
            <person name="Feldgarden M."/>
            <person name="Gevers D."/>
            <person name="Martens E."/>
            <person name="Sakamoto M."/>
            <person name="Benno Y."/>
            <person name="Song Y."/>
            <person name="Liu C."/>
            <person name="Lee J."/>
            <person name="Bolanos M."/>
            <person name="Vaisanen M.L."/>
            <person name="Finegold S.M."/>
            <person name="Walker B."/>
            <person name="Young S."/>
            <person name="Zeng Q."/>
            <person name="Gargeya S."/>
            <person name="Fitzgerald M."/>
            <person name="Haas B."/>
            <person name="Abouelleil A."/>
            <person name="Allen A.W."/>
            <person name="Alvarado L."/>
            <person name="Arachchi H.M."/>
            <person name="Berlin A.M."/>
            <person name="Chapman S.B."/>
            <person name="Gainer-Dewar J."/>
            <person name="Goldberg J."/>
            <person name="Griggs A."/>
            <person name="Gujja S."/>
            <person name="Hansen M."/>
            <person name="Howarth C."/>
            <person name="Imamovic A."/>
            <person name="Ireland A."/>
            <person name="Larimer J."/>
            <person name="McCowan C."/>
            <person name="Murphy C."/>
            <person name="Pearson M."/>
            <person name="Poon T.W."/>
            <person name="Priest M."/>
            <person name="Roberts A."/>
            <person name="Saif S."/>
            <person name="Shea T."/>
            <person name="Sisk P."/>
            <person name="Sykes S."/>
            <person name="Wortman J."/>
            <person name="Nusbaum C."/>
            <person name="Birren B."/>
        </authorList>
    </citation>
    <scope>NUCLEOTIDE SEQUENCE [LARGE SCALE GENOMIC DNA]</scope>
    <source>
        <strain evidence="10 11">DSM 19448</strain>
    </source>
</reference>
<dbReference type="SMART" id="SM00448">
    <property type="entry name" value="REC"/>
    <property type="match status" value="2"/>
</dbReference>
<proteinExistence type="predicted"/>
<dbReference type="CDD" id="cd17546">
    <property type="entry name" value="REC_hyHK_CKI1_RcsC-like"/>
    <property type="match status" value="2"/>
</dbReference>
<dbReference type="SUPFAM" id="SSF47384">
    <property type="entry name" value="Homodimeric domain of signal transducing histidine kinase"/>
    <property type="match status" value="1"/>
</dbReference>
<dbReference type="Pfam" id="PF00072">
    <property type="entry name" value="Response_reg"/>
    <property type="match status" value="2"/>
</dbReference>
<keyword evidence="5" id="KW-0418">Kinase</keyword>
<dbReference type="EMBL" id="AQHV01000021">
    <property type="protein sequence ID" value="KKB48669.1"/>
    <property type="molecule type" value="Genomic_DNA"/>
</dbReference>
<dbReference type="InterPro" id="IPR001789">
    <property type="entry name" value="Sig_transdc_resp-reg_receiver"/>
</dbReference>
<evidence type="ECO:0000256" key="3">
    <source>
        <dbReference type="ARBA" id="ARBA00022553"/>
    </source>
</evidence>
<feature type="modified residue" description="4-aspartylphosphate" evidence="6">
    <location>
        <position position="583"/>
    </location>
</feature>
<evidence type="ECO:0000256" key="6">
    <source>
        <dbReference type="PROSITE-ProRule" id="PRU00169"/>
    </source>
</evidence>
<dbReference type="InterPro" id="IPR003661">
    <property type="entry name" value="HisK_dim/P_dom"/>
</dbReference>
<dbReference type="Gene3D" id="3.30.565.10">
    <property type="entry name" value="Histidine kinase-like ATPase, C-terminal domain"/>
    <property type="match status" value="1"/>
</dbReference>
<dbReference type="HOGENOM" id="CLU_000445_114_15_10"/>
<dbReference type="Gene3D" id="3.40.50.2300">
    <property type="match status" value="2"/>
</dbReference>
<dbReference type="GO" id="GO:0009927">
    <property type="term" value="F:histidine phosphotransfer kinase activity"/>
    <property type="evidence" value="ECO:0007669"/>
    <property type="project" value="TreeGrafter"/>
</dbReference>
<organism evidence="10 11">
    <name type="scientific">Parabacteroides goldsteinii DSM 19448 = WAL 12034</name>
    <dbReference type="NCBI Taxonomy" id="927665"/>
    <lineage>
        <taxon>Bacteria</taxon>
        <taxon>Pseudomonadati</taxon>
        <taxon>Bacteroidota</taxon>
        <taxon>Bacteroidia</taxon>
        <taxon>Bacteroidales</taxon>
        <taxon>Tannerellaceae</taxon>
        <taxon>Parabacteroides</taxon>
    </lineage>
</organism>
<dbReference type="GO" id="GO:0005886">
    <property type="term" value="C:plasma membrane"/>
    <property type="evidence" value="ECO:0007669"/>
    <property type="project" value="TreeGrafter"/>
</dbReference>
<dbReference type="InterPro" id="IPR036890">
    <property type="entry name" value="HATPase_C_sf"/>
</dbReference>
<evidence type="ECO:0000256" key="5">
    <source>
        <dbReference type="ARBA" id="ARBA00022777"/>
    </source>
</evidence>
<evidence type="ECO:0000256" key="1">
    <source>
        <dbReference type="ARBA" id="ARBA00000085"/>
    </source>
</evidence>
<feature type="coiled-coil region" evidence="7">
    <location>
        <begin position="254"/>
        <end position="284"/>
    </location>
</feature>
<evidence type="ECO:0000256" key="4">
    <source>
        <dbReference type="ARBA" id="ARBA00022679"/>
    </source>
</evidence>
<comment type="catalytic activity">
    <reaction evidence="1">
        <text>ATP + protein L-histidine = ADP + protein N-phospho-L-histidine.</text>
        <dbReference type="EC" id="2.7.13.3"/>
    </reaction>
</comment>
<dbReference type="STRING" id="927665.HMPREF1535_03897"/>
<dbReference type="InterPro" id="IPR005467">
    <property type="entry name" value="His_kinase_dom"/>
</dbReference>
<feature type="domain" description="Response regulatory" evidence="9">
    <location>
        <begin position="529"/>
        <end position="649"/>
    </location>
</feature>
<evidence type="ECO:0000259" key="9">
    <source>
        <dbReference type="PROSITE" id="PS50110"/>
    </source>
</evidence>
<name>A0A0F5ISX9_9BACT</name>
<dbReference type="PROSITE" id="PS50110">
    <property type="entry name" value="RESPONSE_REGULATORY"/>
    <property type="match status" value="2"/>
</dbReference>
<evidence type="ECO:0000259" key="8">
    <source>
        <dbReference type="PROSITE" id="PS50109"/>
    </source>
</evidence>
<dbReference type="GO" id="GO:0000155">
    <property type="term" value="F:phosphorelay sensor kinase activity"/>
    <property type="evidence" value="ECO:0007669"/>
    <property type="project" value="InterPro"/>
</dbReference>
<comment type="caution">
    <text evidence="10">The sequence shown here is derived from an EMBL/GenBank/DDBJ whole genome shotgun (WGS) entry which is preliminary data.</text>
</comment>
<dbReference type="Pfam" id="PF00512">
    <property type="entry name" value="HisKA"/>
    <property type="match status" value="1"/>
</dbReference>
<dbReference type="SUPFAM" id="SSF55874">
    <property type="entry name" value="ATPase domain of HSP90 chaperone/DNA topoisomerase II/histidine kinase"/>
    <property type="match status" value="1"/>
</dbReference>